<feature type="transmembrane region" description="Helical" evidence="6">
    <location>
        <begin position="158"/>
        <end position="176"/>
    </location>
</feature>
<reference evidence="7 8" key="1">
    <citation type="submission" date="2019-10" db="EMBL/GenBank/DDBJ databases">
        <title>Genome sequence of Luteimicrobium xylanilyticum HY-24.</title>
        <authorList>
            <person name="Kim D.Y."/>
            <person name="Park H.-Y."/>
        </authorList>
    </citation>
    <scope>NUCLEOTIDE SEQUENCE [LARGE SCALE GENOMIC DNA]</scope>
    <source>
        <strain evidence="7 8">HY-24</strain>
    </source>
</reference>
<evidence type="ECO:0000313" key="7">
    <source>
        <dbReference type="EMBL" id="QFU97074.1"/>
    </source>
</evidence>
<dbReference type="InterPro" id="IPR022791">
    <property type="entry name" value="L-PG_synthase/AglD"/>
</dbReference>
<feature type="transmembrane region" description="Helical" evidence="6">
    <location>
        <begin position="95"/>
        <end position="119"/>
    </location>
</feature>
<feature type="transmembrane region" description="Helical" evidence="6">
    <location>
        <begin position="66"/>
        <end position="88"/>
    </location>
</feature>
<feature type="transmembrane region" description="Helical" evidence="6">
    <location>
        <begin position="665"/>
        <end position="683"/>
    </location>
</feature>
<comment type="subcellular location">
    <subcellularLocation>
        <location evidence="1">Cell membrane</location>
        <topology evidence="1">Multi-pass membrane protein</topology>
    </subcellularLocation>
</comment>
<dbReference type="NCBIfam" id="TIGR00374">
    <property type="entry name" value="flippase-like domain"/>
    <property type="match status" value="1"/>
</dbReference>
<dbReference type="GO" id="GO:0005886">
    <property type="term" value="C:plasma membrane"/>
    <property type="evidence" value="ECO:0007669"/>
    <property type="project" value="UniProtKB-SubCell"/>
</dbReference>
<feature type="transmembrane region" description="Helical" evidence="6">
    <location>
        <begin position="24"/>
        <end position="41"/>
    </location>
</feature>
<feature type="transmembrane region" description="Helical" evidence="6">
    <location>
        <begin position="519"/>
        <end position="539"/>
    </location>
</feature>
<evidence type="ECO:0000256" key="5">
    <source>
        <dbReference type="ARBA" id="ARBA00023136"/>
    </source>
</evidence>
<dbReference type="Pfam" id="PF03706">
    <property type="entry name" value="LPG_synthase_TM"/>
    <property type="match status" value="1"/>
</dbReference>
<feature type="transmembrane region" description="Helical" evidence="6">
    <location>
        <begin position="795"/>
        <end position="816"/>
    </location>
</feature>
<organism evidence="7 8">
    <name type="scientific">Luteimicrobium xylanilyticum</name>
    <dbReference type="NCBI Taxonomy" id="1133546"/>
    <lineage>
        <taxon>Bacteria</taxon>
        <taxon>Bacillati</taxon>
        <taxon>Actinomycetota</taxon>
        <taxon>Actinomycetes</taxon>
        <taxon>Micrococcales</taxon>
        <taxon>Luteimicrobium</taxon>
    </lineage>
</organism>
<dbReference type="RefSeq" id="WP_153021910.1">
    <property type="nucleotide sequence ID" value="NZ_BAABIH010000013.1"/>
</dbReference>
<dbReference type="PANTHER" id="PTHR39087:SF2">
    <property type="entry name" value="UPF0104 MEMBRANE PROTEIN MJ1595"/>
    <property type="match status" value="1"/>
</dbReference>
<feature type="transmembrane region" description="Helical" evidence="6">
    <location>
        <begin position="621"/>
        <end position="645"/>
    </location>
</feature>
<keyword evidence="2" id="KW-1003">Cell membrane</keyword>
<keyword evidence="5 6" id="KW-0472">Membrane</keyword>
<evidence type="ECO:0000256" key="6">
    <source>
        <dbReference type="SAM" id="Phobius"/>
    </source>
</evidence>
<dbReference type="KEGG" id="lxl:KDY119_00568"/>
<dbReference type="Proteomes" id="UP000326702">
    <property type="component" value="Chromosome"/>
</dbReference>
<feature type="transmembrane region" description="Helical" evidence="6">
    <location>
        <begin position="125"/>
        <end position="146"/>
    </location>
</feature>
<accession>A0A5P9Q6P1</accession>
<feature type="transmembrane region" description="Helical" evidence="6">
    <location>
        <begin position="746"/>
        <end position="763"/>
    </location>
</feature>
<protein>
    <submittedName>
        <fullName evidence="7">Uncharacterized protein</fullName>
    </submittedName>
</protein>
<proteinExistence type="predicted"/>
<keyword evidence="8" id="KW-1185">Reference proteome</keyword>
<dbReference type="EMBL" id="CP045529">
    <property type="protein sequence ID" value="QFU97074.1"/>
    <property type="molecule type" value="Genomic_DNA"/>
</dbReference>
<evidence type="ECO:0000256" key="4">
    <source>
        <dbReference type="ARBA" id="ARBA00022989"/>
    </source>
</evidence>
<evidence type="ECO:0000313" key="8">
    <source>
        <dbReference type="Proteomes" id="UP000326702"/>
    </source>
</evidence>
<dbReference type="OrthoDB" id="5242664at2"/>
<keyword evidence="3 6" id="KW-0812">Transmembrane</keyword>
<evidence type="ECO:0000256" key="2">
    <source>
        <dbReference type="ARBA" id="ARBA00022475"/>
    </source>
</evidence>
<feature type="transmembrane region" description="Helical" evidence="6">
    <location>
        <begin position="551"/>
        <end position="572"/>
    </location>
</feature>
<sequence length="822" mass="86282">MPAPVVEGTLLRPRRFRTHDQTRIVAACFWLAAAIAVRILGRTTWELSVADLSELLGRMPVPLLDAVRATFAGIAGIAVLVLLVGVLVRRRWVGAWSAAVAAVLAAGVAAVGVVAGLVVVDETAARTAVGIALDPRLVAAAAGALTVARPWLPRRWRWACPTLLVLYVPVLLIAGGTELASLLVTLALGNLVGAVVLLAVRSPSCLLPLDAVLAELTSRGLEVEAVRLDPPARGPFVAHVELAKDEWSGTGTAHRLRLEVLSDDDRTADALARLRRLLTLRRPGDTVPFSSLRRAVEHEALVALAAERAGVVTPGRMLVGQPEQSWMMLGTTEPVGTPLTTLFPDTTARRRRRKAALAAEAPTPDGVDATAPAARAEDLLDQLWDDLATLRRARVAHRAVRPAALAVRDDGRLVLSDFRSGQIAAPDVQLDLDLAQGLYTAALVAGAEAAVRTAVARLGPELVVRGARGLGPVVVPREARGPKHARDALIEDVRVEVERQCDVQAVQTYQLSRFSRRQLVQLVLLVGLTYVALPLIGQLPRTVDAVRTANPLWAVVALVIAALGPVAAALSLRSCTTAQLPPGRTVAVQVATSFVGTSTPASVGSLALNARYLTQTGGLPIAAASGVIALQSVVQVVTHVGLLAILAVVAGQTLDLSHLVPGKSVVLLVIALLLAVVGVVLAVPRLRRTVLTQARIRLREVVAELGSLARRPGRLALAVVGSCGVTLASAAALWACLLAFGGGNKFVAAAFVTMVGATLATAAPTPGGVGAVEAALIGGLAAFGVPSEVAVPTAFFYRFLTCWLPVLAGWFVLRWLQRRRYV</sequence>
<gene>
    <name evidence="7" type="ORF">KDY119_00568</name>
</gene>
<feature type="transmembrane region" description="Helical" evidence="6">
    <location>
        <begin position="715"/>
        <end position="740"/>
    </location>
</feature>
<keyword evidence="4 6" id="KW-1133">Transmembrane helix</keyword>
<feature type="transmembrane region" description="Helical" evidence="6">
    <location>
        <begin position="770"/>
        <end position="789"/>
    </location>
</feature>
<dbReference type="AlphaFoldDB" id="A0A5P9Q6P1"/>
<name>A0A5P9Q6P1_9MICO</name>
<evidence type="ECO:0000256" key="3">
    <source>
        <dbReference type="ARBA" id="ARBA00022692"/>
    </source>
</evidence>
<evidence type="ECO:0000256" key="1">
    <source>
        <dbReference type="ARBA" id="ARBA00004651"/>
    </source>
</evidence>
<dbReference type="PANTHER" id="PTHR39087">
    <property type="entry name" value="UPF0104 MEMBRANE PROTEIN MJ1595"/>
    <property type="match status" value="1"/>
</dbReference>